<dbReference type="Proteomes" id="UP000004105">
    <property type="component" value="Unassembled WGS sequence"/>
</dbReference>
<accession>F2BEN8</accession>
<protein>
    <submittedName>
        <fullName evidence="1">Uncharacterized protein</fullName>
    </submittedName>
</protein>
<dbReference type="AlphaFoldDB" id="F2BEN8"/>
<proteinExistence type="predicted"/>
<name>F2BEN8_9NEIS</name>
<evidence type="ECO:0000313" key="1">
    <source>
        <dbReference type="EMBL" id="EGF09943.1"/>
    </source>
</evidence>
<sequence length="45" mass="5010">MVKRQPENGVLMFSGCLFQTAVGRAFIPDIFKFTDACSPNTARIM</sequence>
<evidence type="ECO:0000313" key="2">
    <source>
        <dbReference type="Proteomes" id="UP000004105"/>
    </source>
</evidence>
<dbReference type="HOGENOM" id="CLU_3202387_0_0_4"/>
<dbReference type="EMBL" id="AFAY01000046">
    <property type="protein sequence ID" value="EGF09943.1"/>
    <property type="molecule type" value="Genomic_DNA"/>
</dbReference>
<comment type="caution">
    <text evidence="1">The sequence shown here is derived from an EMBL/GenBank/DDBJ whole genome shotgun (WGS) entry which is preliminary data.</text>
</comment>
<organism evidence="1 2">
    <name type="scientific">Neisseria bacilliformis ATCC BAA-1200</name>
    <dbReference type="NCBI Taxonomy" id="888742"/>
    <lineage>
        <taxon>Bacteria</taxon>
        <taxon>Pseudomonadati</taxon>
        <taxon>Pseudomonadota</taxon>
        <taxon>Betaproteobacteria</taxon>
        <taxon>Neisseriales</taxon>
        <taxon>Neisseriaceae</taxon>
        <taxon>Neisseria</taxon>
    </lineage>
</organism>
<reference evidence="1 2" key="1">
    <citation type="submission" date="2011-02" db="EMBL/GenBank/DDBJ databases">
        <authorList>
            <person name="Muzny D."/>
            <person name="Qin X."/>
            <person name="Deng J."/>
            <person name="Jiang H."/>
            <person name="Liu Y."/>
            <person name="Qu J."/>
            <person name="Song X.-Z."/>
            <person name="Zhang L."/>
            <person name="Thornton R."/>
            <person name="Coyle M."/>
            <person name="Francisco L."/>
            <person name="Jackson L."/>
            <person name="Javaid M."/>
            <person name="Korchina V."/>
            <person name="Kovar C."/>
            <person name="Mata R."/>
            <person name="Mathew T."/>
            <person name="Ngo R."/>
            <person name="Nguyen L."/>
            <person name="Nguyen N."/>
            <person name="Okwuonu G."/>
            <person name="Ongeri F."/>
            <person name="Pham C."/>
            <person name="Simmons D."/>
            <person name="Wilczek-Boney K."/>
            <person name="Hale W."/>
            <person name="Jakkamsetti A."/>
            <person name="Pham P."/>
            <person name="Ruth R."/>
            <person name="San Lucas F."/>
            <person name="Warren J."/>
            <person name="Zhang J."/>
            <person name="Zhao Z."/>
            <person name="Zhou C."/>
            <person name="Zhu D."/>
            <person name="Lee S."/>
            <person name="Bess C."/>
            <person name="Blankenburg K."/>
            <person name="Forbes L."/>
            <person name="Fu Q."/>
            <person name="Gubbala S."/>
            <person name="Hirani K."/>
            <person name="Jayaseelan J.C."/>
            <person name="Lara F."/>
            <person name="Munidasa M."/>
            <person name="Palculict T."/>
            <person name="Patil S."/>
            <person name="Pu L.-L."/>
            <person name="Saada N."/>
            <person name="Tang L."/>
            <person name="Weissenberger G."/>
            <person name="Zhu Y."/>
            <person name="Hemphill L."/>
            <person name="Shang Y."/>
            <person name="Youmans B."/>
            <person name="Ayvaz T."/>
            <person name="Ross M."/>
            <person name="Santibanez J."/>
            <person name="Aqrawi P."/>
            <person name="Gross S."/>
            <person name="Joshi V."/>
            <person name="Fowler G."/>
            <person name="Nazareth L."/>
            <person name="Reid J."/>
            <person name="Worley K."/>
            <person name="Petrosino J."/>
            <person name="Highlander S."/>
            <person name="Gibbs R."/>
        </authorList>
    </citation>
    <scope>NUCLEOTIDE SEQUENCE [LARGE SCALE GENOMIC DNA]</scope>
    <source>
        <strain evidence="1 2">ATCC BAA-1200</strain>
    </source>
</reference>
<keyword evidence="2" id="KW-1185">Reference proteome</keyword>
<gene>
    <name evidence="1" type="ORF">HMPREF9123_2195</name>
</gene>